<gene>
    <name evidence="1" type="ORF">PITG_17337</name>
</gene>
<dbReference type="EMBL" id="DS028170">
    <property type="protein sequence ID" value="EEY66775.1"/>
    <property type="molecule type" value="Genomic_DNA"/>
</dbReference>
<organism evidence="1 2">
    <name type="scientific">Phytophthora infestans (strain T30-4)</name>
    <name type="common">Potato late blight agent</name>
    <dbReference type="NCBI Taxonomy" id="403677"/>
    <lineage>
        <taxon>Eukaryota</taxon>
        <taxon>Sar</taxon>
        <taxon>Stramenopiles</taxon>
        <taxon>Oomycota</taxon>
        <taxon>Peronosporomycetes</taxon>
        <taxon>Peronosporales</taxon>
        <taxon>Peronosporaceae</taxon>
        <taxon>Phytophthora</taxon>
    </lineage>
</organism>
<dbReference type="InParanoid" id="D0NVU4"/>
<accession>D0NVU4</accession>
<evidence type="ECO:0000313" key="1">
    <source>
        <dbReference type="EMBL" id="EEY66775.1"/>
    </source>
</evidence>
<evidence type="ECO:0000313" key="2">
    <source>
        <dbReference type="Proteomes" id="UP000006643"/>
    </source>
</evidence>
<dbReference type="AlphaFoldDB" id="D0NVU4"/>
<reference evidence="2" key="1">
    <citation type="journal article" date="2009" name="Nature">
        <title>Genome sequence and analysis of the Irish potato famine pathogen Phytophthora infestans.</title>
        <authorList>
            <consortium name="The Broad Institute Genome Sequencing Platform"/>
            <person name="Haas B.J."/>
            <person name="Kamoun S."/>
            <person name="Zody M.C."/>
            <person name="Jiang R.H."/>
            <person name="Handsaker R.E."/>
            <person name="Cano L.M."/>
            <person name="Grabherr M."/>
            <person name="Kodira C.D."/>
            <person name="Raffaele S."/>
            <person name="Torto-Alalibo T."/>
            <person name="Bozkurt T.O."/>
            <person name="Ah-Fong A.M."/>
            <person name="Alvarado L."/>
            <person name="Anderson V.L."/>
            <person name="Armstrong M.R."/>
            <person name="Avrova A."/>
            <person name="Baxter L."/>
            <person name="Beynon J."/>
            <person name="Boevink P.C."/>
            <person name="Bollmann S.R."/>
            <person name="Bos J.I."/>
            <person name="Bulone V."/>
            <person name="Cai G."/>
            <person name="Cakir C."/>
            <person name="Carrington J.C."/>
            <person name="Chawner M."/>
            <person name="Conti L."/>
            <person name="Costanzo S."/>
            <person name="Ewan R."/>
            <person name="Fahlgren N."/>
            <person name="Fischbach M.A."/>
            <person name="Fugelstad J."/>
            <person name="Gilroy E.M."/>
            <person name="Gnerre S."/>
            <person name="Green P.J."/>
            <person name="Grenville-Briggs L.J."/>
            <person name="Griffith J."/>
            <person name="Grunwald N.J."/>
            <person name="Horn K."/>
            <person name="Horner N.R."/>
            <person name="Hu C.H."/>
            <person name="Huitema E."/>
            <person name="Jeong D.H."/>
            <person name="Jones A.M."/>
            <person name="Jones J.D."/>
            <person name="Jones R.W."/>
            <person name="Karlsson E.K."/>
            <person name="Kunjeti S.G."/>
            <person name="Lamour K."/>
            <person name="Liu Z."/>
            <person name="Ma L."/>
            <person name="Maclean D."/>
            <person name="Chibucos M.C."/>
            <person name="McDonald H."/>
            <person name="McWalters J."/>
            <person name="Meijer H.J."/>
            <person name="Morgan W."/>
            <person name="Morris P.F."/>
            <person name="Munro C.A."/>
            <person name="O'Neill K."/>
            <person name="Ospina-Giraldo M."/>
            <person name="Pinzon A."/>
            <person name="Pritchard L."/>
            <person name="Ramsahoye B."/>
            <person name="Ren Q."/>
            <person name="Restrepo S."/>
            <person name="Roy S."/>
            <person name="Sadanandom A."/>
            <person name="Savidor A."/>
            <person name="Schornack S."/>
            <person name="Schwartz D.C."/>
            <person name="Schumann U.D."/>
            <person name="Schwessinger B."/>
            <person name="Seyer L."/>
            <person name="Sharpe T."/>
            <person name="Silvar C."/>
            <person name="Song J."/>
            <person name="Studholme D.J."/>
            <person name="Sykes S."/>
            <person name="Thines M."/>
            <person name="van de Vondervoort P.J."/>
            <person name="Phuntumart V."/>
            <person name="Wawra S."/>
            <person name="Weide R."/>
            <person name="Win J."/>
            <person name="Young C."/>
            <person name="Zhou S."/>
            <person name="Fry W."/>
            <person name="Meyers B.C."/>
            <person name="van West P."/>
            <person name="Ristaino J."/>
            <person name="Govers F."/>
            <person name="Birch P.R."/>
            <person name="Whisson S.C."/>
            <person name="Judelson H.S."/>
            <person name="Nusbaum C."/>
        </authorList>
    </citation>
    <scope>NUCLEOTIDE SEQUENCE [LARGE SCALE GENOMIC DNA]</scope>
    <source>
        <strain evidence="2">T30-4</strain>
    </source>
</reference>
<proteinExistence type="predicted"/>
<dbReference type="GeneID" id="9464744"/>
<dbReference type="KEGG" id="pif:PITG_17337"/>
<dbReference type="Proteomes" id="UP000006643">
    <property type="component" value="Unassembled WGS sequence"/>
</dbReference>
<sequence>MAGRGLYALSHFSKYNVKLSASSPLQPEYQEVHASATLPNTTPGFFPTLTDNHKIKRLQWVLCHVDLPLD</sequence>
<keyword evidence="2" id="KW-1185">Reference proteome</keyword>
<dbReference type="HOGENOM" id="CLU_2763352_0_0_1"/>
<dbReference type="VEuPathDB" id="FungiDB:PITG_17337"/>
<name>D0NVU4_PHYIT</name>
<protein>
    <submittedName>
        <fullName evidence="1">Uncharacterized protein</fullName>
    </submittedName>
</protein>
<dbReference type="RefSeq" id="XP_002896840.1">
    <property type="nucleotide sequence ID" value="XM_002896794.1"/>
</dbReference>